<feature type="signal peptide" evidence="2">
    <location>
        <begin position="1"/>
        <end position="23"/>
    </location>
</feature>
<protein>
    <recommendedName>
        <fullName evidence="3">DUF4398 domain-containing protein</fullName>
    </recommendedName>
</protein>
<evidence type="ECO:0000313" key="4">
    <source>
        <dbReference type="EMBL" id="PZQ10155.1"/>
    </source>
</evidence>
<evidence type="ECO:0000256" key="1">
    <source>
        <dbReference type="SAM" id="Coils"/>
    </source>
</evidence>
<gene>
    <name evidence="4" type="ORF">DI564_16410</name>
</gene>
<feature type="coiled-coil region" evidence="1">
    <location>
        <begin position="100"/>
        <end position="127"/>
    </location>
</feature>
<sequence length="130" mass="13934">MFMTSALRKIHAPVALLGVCLLAACSPTRPPGDLFGAANRQLATARQASAQTYAPLELRFAEERLSQAQAANAREDYAAAVRLARESEVNAELATVKARLGKVREAADGLRQQNAALERDLQANGAEGFR</sequence>
<dbReference type="EMBL" id="QFPO01000022">
    <property type="protein sequence ID" value="PZQ10155.1"/>
    <property type="molecule type" value="Genomic_DNA"/>
</dbReference>
<dbReference type="Proteomes" id="UP000249046">
    <property type="component" value="Unassembled WGS sequence"/>
</dbReference>
<dbReference type="AlphaFoldDB" id="A0A2W5K4X2"/>
<evidence type="ECO:0000259" key="3">
    <source>
        <dbReference type="Pfam" id="PF14346"/>
    </source>
</evidence>
<keyword evidence="2" id="KW-0732">Signal</keyword>
<dbReference type="InterPro" id="IPR025511">
    <property type="entry name" value="DUF4398"/>
</dbReference>
<dbReference type="Gene3D" id="1.20.1270.390">
    <property type="match status" value="1"/>
</dbReference>
<comment type="caution">
    <text evidence="4">The sequence shown here is derived from an EMBL/GenBank/DDBJ whole genome shotgun (WGS) entry which is preliminary data.</text>
</comment>
<accession>A0A2W5K4X2</accession>
<feature type="chain" id="PRO_5016158965" description="DUF4398 domain-containing protein" evidence="2">
    <location>
        <begin position="24"/>
        <end position="130"/>
    </location>
</feature>
<dbReference type="Pfam" id="PF14346">
    <property type="entry name" value="DUF4398"/>
    <property type="match status" value="1"/>
</dbReference>
<reference evidence="4 5" key="1">
    <citation type="submission" date="2017-08" db="EMBL/GenBank/DDBJ databases">
        <title>Infants hospitalized years apart are colonized by the same room-sourced microbial strains.</title>
        <authorList>
            <person name="Brooks B."/>
            <person name="Olm M.R."/>
            <person name="Firek B.A."/>
            <person name="Baker R."/>
            <person name="Thomas B.C."/>
            <person name="Morowitz M.J."/>
            <person name="Banfield J.F."/>
        </authorList>
    </citation>
    <scope>NUCLEOTIDE SEQUENCE [LARGE SCALE GENOMIC DNA]</scope>
    <source>
        <strain evidence="4">S2_005_003_R2_42</strain>
    </source>
</reference>
<evidence type="ECO:0000313" key="5">
    <source>
        <dbReference type="Proteomes" id="UP000249046"/>
    </source>
</evidence>
<organism evidence="4 5">
    <name type="scientific">Rhodanobacter denitrificans</name>
    <dbReference type="NCBI Taxonomy" id="666685"/>
    <lineage>
        <taxon>Bacteria</taxon>
        <taxon>Pseudomonadati</taxon>
        <taxon>Pseudomonadota</taxon>
        <taxon>Gammaproteobacteria</taxon>
        <taxon>Lysobacterales</taxon>
        <taxon>Rhodanobacteraceae</taxon>
        <taxon>Rhodanobacter</taxon>
    </lineage>
</organism>
<proteinExistence type="predicted"/>
<keyword evidence="1" id="KW-0175">Coiled coil</keyword>
<name>A0A2W5K4X2_9GAMM</name>
<feature type="domain" description="DUF4398" evidence="3">
    <location>
        <begin position="38"/>
        <end position="109"/>
    </location>
</feature>
<evidence type="ECO:0000256" key="2">
    <source>
        <dbReference type="SAM" id="SignalP"/>
    </source>
</evidence>